<keyword evidence="4" id="KW-1185">Reference proteome</keyword>
<dbReference type="Proteomes" id="UP001240171">
    <property type="component" value="Unassembled WGS sequence"/>
</dbReference>
<sequence length="389" mass="41560">MNKSKQLKRWIMPGILVLLVIVALAALWWLNNPSSSETSEPEPDSAPAPSTSSLSVVDFGAVPDDDNDDYQAIMDCIEEAKKQGKSVYVPAGNFKVSRIITLDGVGMAGAGSDKTILTSTDPENGSIDLKGRNVSLSHLAHIYETTVERGNGANEKNSITVRGAKDFAINHVRIEKASTAGILVQGSAEGGKIENNTIDATGADGIHITSGSRDITIENNKVRRTGDDTIAVVSYRDGSPAASDITIRGNDVGYGSKARGISVVGGSDVTIENNTIRDTEMAGIYIAVEKEWDTDNVKDVKVTGNTIDHTGMREPNDHPNVLVYASQGELTEVSFTDNQILNAPHNGIGVWGDGNIGNIYFTSNTISKSQETPTVFKKGTIHKENNKGF</sequence>
<dbReference type="Gene3D" id="2.160.20.10">
    <property type="entry name" value="Single-stranded right-handed beta-helix, Pectin lyase-like"/>
    <property type="match status" value="1"/>
</dbReference>
<dbReference type="RefSeq" id="WP_305025621.1">
    <property type="nucleotide sequence ID" value="NZ_JAUQTB010000015.1"/>
</dbReference>
<dbReference type="EMBL" id="JAUQTB010000015">
    <property type="protein sequence ID" value="MDO7908401.1"/>
    <property type="molecule type" value="Genomic_DNA"/>
</dbReference>
<evidence type="ECO:0000313" key="3">
    <source>
        <dbReference type="EMBL" id="MDO7908401.1"/>
    </source>
</evidence>
<feature type="compositionally biased region" description="Low complexity" evidence="1">
    <location>
        <begin position="45"/>
        <end position="55"/>
    </location>
</feature>
<dbReference type="NCBIfam" id="TIGR03804">
    <property type="entry name" value="para_beta_helix"/>
    <property type="match status" value="1"/>
</dbReference>
<evidence type="ECO:0000313" key="4">
    <source>
        <dbReference type="Proteomes" id="UP001240171"/>
    </source>
</evidence>
<name>A0ABT9CGS0_9BACL</name>
<dbReference type="InterPro" id="IPR039448">
    <property type="entry name" value="Beta_helix"/>
</dbReference>
<dbReference type="InterPro" id="IPR006626">
    <property type="entry name" value="PbH1"/>
</dbReference>
<dbReference type="Pfam" id="PF13229">
    <property type="entry name" value="Beta_helix"/>
    <property type="match status" value="1"/>
</dbReference>
<dbReference type="InterPro" id="IPR011050">
    <property type="entry name" value="Pectin_lyase_fold/virulence"/>
</dbReference>
<feature type="region of interest" description="Disordered" evidence="1">
    <location>
        <begin position="34"/>
        <end position="58"/>
    </location>
</feature>
<dbReference type="PANTHER" id="PTHR36453:SF1">
    <property type="entry name" value="RIGHT HANDED BETA HELIX DOMAIN-CONTAINING PROTEIN"/>
    <property type="match status" value="1"/>
</dbReference>
<accession>A0ABT9CGS0</accession>
<dbReference type="SMART" id="SM00710">
    <property type="entry name" value="PbH1"/>
    <property type="match status" value="7"/>
</dbReference>
<proteinExistence type="predicted"/>
<reference evidence="3 4" key="1">
    <citation type="submission" date="2023-07" db="EMBL/GenBank/DDBJ databases">
        <title>Paenibacillus sp. JX-17 nov. isolated from soil.</title>
        <authorList>
            <person name="Wan Y."/>
            <person name="Liu B."/>
        </authorList>
    </citation>
    <scope>NUCLEOTIDE SEQUENCE [LARGE SCALE GENOMIC DNA]</scope>
    <source>
        <strain evidence="3 4">JX-17</strain>
    </source>
</reference>
<dbReference type="SUPFAM" id="SSF51126">
    <property type="entry name" value="Pectin lyase-like"/>
    <property type="match status" value="1"/>
</dbReference>
<evidence type="ECO:0000259" key="2">
    <source>
        <dbReference type="Pfam" id="PF13229"/>
    </source>
</evidence>
<feature type="domain" description="Right handed beta helix" evidence="2">
    <location>
        <begin position="180"/>
        <end position="366"/>
    </location>
</feature>
<dbReference type="InterPro" id="IPR012334">
    <property type="entry name" value="Pectin_lyas_fold"/>
</dbReference>
<gene>
    <name evidence="3" type="ORF">Q5741_18525</name>
</gene>
<dbReference type="InterPro" id="IPR022441">
    <property type="entry name" value="Para_beta_helix_rpt-2"/>
</dbReference>
<dbReference type="PANTHER" id="PTHR36453">
    <property type="entry name" value="SECRETED PROTEIN-RELATED"/>
    <property type="match status" value="1"/>
</dbReference>
<evidence type="ECO:0000256" key="1">
    <source>
        <dbReference type="SAM" id="MobiDB-lite"/>
    </source>
</evidence>
<organism evidence="3 4">
    <name type="scientific">Paenibacillus lacisoli</name>
    <dbReference type="NCBI Taxonomy" id="3064525"/>
    <lineage>
        <taxon>Bacteria</taxon>
        <taxon>Bacillati</taxon>
        <taxon>Bacillota</taxon>
        <taxon>Bacilli</taxon>
        <taxon>Bacillales</taxon>
        <taxon>Paenibacillaceae</taxon>
        <taxon>Paenibacillus</taxon>
    </lineage>
</organism>
<comment type="caution">
    <text evidence="3">The sequence shown here is derived from an EMBL/GenBank/DDBJ whole genome shotgun (WGS) entry which is preliminary data.</text>
</comment>
<protein>
    <submittedName>
        <fullName evidence="3">Right-handed parallel beta-helix repeat-containing protein</fullName>
    </submittedName>
</protein>